<feature type="compositionally biased region" description="Basic and acidic residues" evidence="1">
    <location>
        <begin position="1"/>
        <end position="10"/>
    </location>
</feature>
<dbReference type="EMBL" id="JARUPT010000369">
    <property type="protein sequence ID" value="KAK0372464.1"/>
    <property type="molecule type" value="Genomic_DNA"/>
</dbReference>
<sequence length="29" mass="3248">MLFADTDHVSGESSIVSDQGARRMRMPPR</sequence>
<name>A0ABQ9PM08_9PEZI</name>
<comment type="caution">
    <text evidence="2">The sequence shown here is derived from an EMBL/GenBank/DDBJ whole genome shotgun (WGS) entry which is preliminary data.</text>
</comment>
<protein>
    <submittedName>
        <fullName evidence="2">Uncharacterized protein</fullName>
    </submittedName>
</protein>
<proteinExistence type="predicted"/>
<evidence type="ECO:0000256" key="1">
    <source>
        <dbReference type="SAM" id="MobiDB-lite"/>
    </source>
</evidence>
<gene>
    <name evidence="2" type="ORF">CLIM01_10172</name>
</gene>
<organism evidence="2 3">
    <name type="scientific">Colletotrichum limetticola</name>
    <dbReference type="NCBI Taxonomy" id="1209924"/>
    <lineage>
        <taxon>Eukaryota</taxon>
        <taxon>Fungi</taxon>
        <taxon>Dikarya</taxon>
        <taxon>Ascomycota</taxon>
        <taxon>Pezizomycotina</taxon>
        <taxon>Sordariomycetes</taxon>
        <taxon>Hypocreomycetidae</taxon>
        <taxon>Glomerellales</taxon>
        <taxon>Glomerellaceae</taxon>
        <taxon>Colletotrichum</taxon>
        <taxon>Colletotrichum acutatum species complex</taxon>
    </lineage>
</organism>
<accession>A0ABQ9PM08</accession>
<reference evidence="2" key="1">
    <citation type="submission" date="2023-04" db="EMBL/GenBank/DDBJ databases">
        <title>Colletotrichum limetticola genome sequence.</title>
        <authorList>
            <person name="Baroncelli R."/>
        </authorList>
    </citation>
    <scope>NUCLEOTIDE SEQUENCE</scope>
    <source>
        <strain evidence="2">KLA-Anderson</strain>
    </source>
</reference>
<feature type="region of interest" description="Disordered" evidence="1">
    <location>
        <begin position="1"/>
        <end position="29"/>
    </location>
</feature>
<keyword evidence="3" id="KW-1185">Reference proteome</keyword>
<evidence type="ECO:0000313" key="3">
    <source>
        <dbReference type="Proteomes" id="UP001169217"/>
    </source>
</evidence>
<dbReference type="Proteomes" id="UP001169217">
    <property type="component" value="Unassembled WGS sequence"/>
</dbReference>
<evidence type="ECO:0000313" key="2">
    <source>
        <dbReference type="EMBL" id="KAK0372464.1"/>
    </source>
</evidence>